<organism evidence="1 2">
    <name type="scientific">Oleiphilus messinensis</name>
    <dbReference type="NCBI Taxonomy" id="141451"/>
    <lineage>
        <taxon>Bacteria</taxon>
        <taxon>Pseudomonadati</taxon>
        <taxon>Pseudomonadota</taxon>
        <taxon>Gammaproteobacteria</taxon>
        <taxon>Oceanospirillales</taxon>
        <taxon>Oleiphilaceae</taxon>
        <taxon>Oleiphilus</taxon>
    </lineage>
</organism>
<protein>
    <submittedName>
        <fullName evidence="1">Uncharacterized protein</fullName>
    </submittedName>
</protein>
<gene>
    <name evidence="1" type="ORF">OLMES_2002</name>
</gene>
<dbReference type="EMBL" id="CP021425">
    <property type="protein sequence ID" value="ARU56076.1"/>
    <property type="molecule type" value="Genomic_DNA"/>
</dbReference>
<dbReference type="Gene3D" id="3.10.180.10">
    <property type="entry name" value="2,3-Dihydroxybiphenyl 1,2-Dioxygenase, domain 1"/>
    <property type="match status" value="1"/>
</dbReference>
<dbReference type="AlphaFoldDB" id="A0A1Y0I8H9"/>
<evidence type="ECO:0000313" key="1">
    <source>
        <dbReference type="EMBL" id="ARU56076.1"/>
    </source>
</evidence>
<sequence>MLVCVRDMDLGFKYSRALADPDGHVWEETFFRDEKKGCENHSLVISKVIYRFPGKKRTSSETLING</sequence>
<accession>A0A1Y0I8H9</accession>
<evidence type="ECO:0000313" key="2">
    <source>
        <dbReference type="Proteomes" id="UP000196027"/>
    </source>
</evidence>
<reference evidence="1 2" key="1">
    <citation type="submission" date="2017-05" db="EMBL/GenBank/DDBJ databases">
        <title>Genomic insights into alkan degradation activity of Oleiphilus messinensis.</title>
        <authorList>
            <person name="Kozyavkin S.A."/>
            <person name="Slesarev A.I."/>
            <person name="Golyshin P.N."/>
            <person name="Korzhenkov A."/>
            <person name="Golyshina O.N."/>
            <person name="Toshchakov S.V."/>
        </authorList>
    </citation>
    <scope>NUCLEOTIDE SEQUENCE [LARGE SCALE GENOMIC DNA]</scope>
    <source>
        <strain evidence="1 2">ME102</strain>
    </source>
</reference>
<dbReference type="KEGG" id="ome:OLMES_2002"/>
<dbReference type="InterPro" id="IPR029068">
    <property type="entry name" value="Glyas_Bleomycin-R_OHBP_Dase"/>
</dbReference>
<dbReference type="Proteomes" id="UP000196027">
    <property type="component" value="Chromosome"/>
</dbReference>
<name>A0A1Y0I8H9_9GAMM</name>
<proteinExistence type="predicted"/>
<keyword evidence="2" id="KW-1185">Reference proteome</keyword>